<sequence length="764" mass="80484">MDEKDESDLGLGGLSIVDQFSGNQSTENQNSHKGSEFLEAVDSEKAMEADARLKVEQLPQSSDPLEPERARKHGKYNLRQSLAWDTAFFTSEGVLEPDELSSMIEGVGKGGKQFLPGIEEDVCRSTDTLSTLESDNLTLESLEADLFVDIRASIQKSSKASSMASSSKSASAETETQALKKVELASNNMVKPKPASKRESIGVQGTGRSIKQGPSCPQGTKKAPKVIGGPNPISSAPLKRASLAANQVKTGNDDAKGPKVSGKVAPISKVLGLGGSSRTLPKPVPSSKSSCSNPSTATKKGPPKSSASSNSSGSASSPNVGISPVKATRRKTMNPTSSSSILKTPLKVALNNKGQFGLMDRLMSAKLSSNISPASSISEWSSESCSSTSTVNQRSSTSRASIDTSSPASDRHENKATRPHSDNAKAASKQTGTLSQPATGKPSGLRMPSPKIGFFDGGKSLVRTPNKSGQSYYGITAGPKIGPGVCSPGGGSSKSMLSKVQPEKVVTTAGDTKVDTRKPASPSRKLSNASTKVSSASGSVKNRVSISPQVQNRMDAESCLKGEEVGPRRPNKPNHISDTNCDGEKTGSLKRDTGIEKHSNTNLRDVEIAPIEQDTHGSGSHSSRENIRISKEMGDQNELRSLYVEKENGPFEDQADGLSIMHVGAGSSKQKTQKELIGNATSPIEFYHSDFTQNKESKANLSGPAPISLSPVTCELTASTRTPLTLKNSFCNGEAFDLSARSSIGVAEKTTTFSSLESMQRENS</sequence>
<proteinExistence type="predicted"/>
<organism evidence="2 3">
    <name type="scientific">Rhododendron griersonianum</name>
    <dbReference type="NCBI Taxonomy" id="479676"/>
    <lineage>
        <taxon>Eukaryota</taxon>
        <taxon>Viridiplantae</taxon>
        <taxon>Streptophyta</taxon>
        <taxon>Embryophyta</taxon>
        <taxon>Tracheophyta</taxon>
        <taxon>Spermatophyta</taxon>
        <taxon>Magnoliopsida</taxon>
        <taxon>eudicotyledons</taxon>
        <taxon>Gunneridae</taxon>
        <taxon>Pentapetalae</taxon>
        <taxon>asterids</taxon>
        <taxon>Ericales</taxon>
        <taxon>Ericaceae</taxon>
        <taxon>Ericoideae</taxon>
        <taxon>Rhodoreae</taxon>
        <taxon>Rhododendron</taxon>
    </lineage>
</organism>
<protein>
    <submittedName>
        <fullName evidence="2">Uncharacterized protein</fullName>
    </submittedName>
</protein>
<dbReference type="InterPro" id="IPR045882">
    <property type="entry name" value="GPT1/2"/>
</dbReference>
<dbReference type="PANTHER" id="PTHR33737">
    <property type="entry name" value="OS05G0121800 PROTEIN"/>
    <property type="match status" value="1"/>
</dbReference>
<feature type="compositionally biased region" description="Basic and acidic residues" evidence="1">
    <location>
        <begin position="409"/>
        <end position="423"/>
    </location>
</feature>
<evidence type="ECO:0000313" key="3">
    <source>
        <dbReference type="Proteomes" id="UP000823749"/>
    </source>
</evidence>
<accession>A0AAV6KBX7</accession>
<feature type="compositionally biased region" description="Polar residues" evidence="1">
    <location>
        <begin position="18"/>
        <end position="32"/>
    </location>
</feature>
<dbReference type="Proteomes" id="UP000823749">
    <property type="component" value="Chromosome 5"/>
</dbReference>
<dbReference type="EMBL" id="JACTNZ010000005">
    <property type="protein sequence ID" value="KAG5549997.1"/>
    <property type="molecule type" value="Genomic_DNA"/>
</dbReference>
<feature type="region of interest" description="Disordered" evidence="1">
    <location>
        <begin position="184"/>
        <end position="347"/>
    </location>
</feature>
<keyword evidence="3" id="KW-1185">Reference proteome</keyword>
<feature type="compositionally biased region" description="Polar residues" evidence="1">
    <location>
        <begin position="463"/>
        <end position="473"/>
    </location>
</feature>
<evidence type="ECO:0000313" key="2">
    <source>
        <dbReference type="EMBL" id="KAG5549997.1"/>
    </source>
</evidence>
<comment type="caution">
    <text evidence="2">The sequence shown here is derived from an EMBL/GenBank/DDBJ whole genome shotgun (WGS) entry which is preliminary data.</text>
</comment>
<feature type="compositionally biased region" description="Polar residues" evidence="1">
    <location>
        <begin position="428"/>
        <end position="438"/>
    </location>
</feature>
<feature type="compositionally biased region" description="Basic and acidic residues" evidence="1">
    <location>
        <begin position="582"/>
        <end position="607"/>
    </location>
</feature>
<feature type="compositionally biased region" description="Low complexity" evidence="1">
    <location>
        <begin position="285"/>
        <end position="319"/>
    </location>
</feature>
<dbReference type="AlphaFoldDB" id="A0AAV6KBX7"/>
<reference evidence="2" key="1">
    <citation type="submission" date="2020-08" db="EMBL/GenBank/DDBJ databases">
        <title>Plant Genome Project.</title>
        <authorList>
            <person name="Zhang R.-G."/>
        </authorList>
    </citation>
    <scope>NUCLEOTIDE SEQUENCE</scope>
    <source>
        <strain evidence="2">WSP0</strain>
        <tissue evidence="2">Leaf</tissue>
    </source>
</reference>
<dbReference type="GO" id="GO:0008017">
    <property type="term" value="F:microtubule binding"/>
    <property type="evidence" value="ECO:0007669"/>
    <property type="project" value="InterPro"/>
</dbReference>
<gene>
    <name evidence="2" type="ORF">RHGRI_015083</name>
</gene>
<feature type="region of interest" description="Disordered" evidence="1">
    <location>
        <begin position="1"/>
        <end position="43"/>
    </location>
</feature>
<evidence type="ECO:0000256" key="1">
    <source>
        <dbReference type="SAM" id="MobiDB-lite"/>
    </source>
</evidence>
<feature type="compositionally biased region" description="Basic and acidic residues" evidence="1">
    <location>
        <begin position="622"/>
        <end position="633"/>
    </location>
</feature>
<name>A0AAV6KBX7_9ERIC</name>
<feature type="compositionally biased region" description="Polar residues" evidence="1">
    <location>
        <begin position="333"/>
        <end position="342"/>
    </location>
</feature>
<feature type="compositionally biased region" description="Polar residues" evidence="1">
    <location>
        <begin position="524"/>
        <end position="552"/>
    </location>
</feature>
<feature type="compositionally biased region" description="Low complexity" evidence="1">
    <location>
        <begin position="368"/>
        <end position="406"/>
    </location>
</feature>
<dbReference type="PANTHER" id="PTHR33737:SF2">
    <property type="entry name" value="OS12G0102700 PROTEIN"/>
    <property type="match status" value="1"/>
</dbReference>
<feature type="compositionally biased region" description="Basic and acidic residues" evidence="1">
    <location>
        <begin position="554"/>
        <end position="567"/>
    </location>
</feature>
<feature type="region of interest" description="Disordered" evidence="1">
    <location>
        <begin position="368"/>
        <end position="633"/>
    </location>
</feature>